<gene>
    <name evidence="1" type="ORF">TQ35_0006825</name>
</gene>
<sequence length="110" mass="12606">MFRLGICVAHVDEDIVVDLEGLVYPCLAFTGNPIYVKGKLREYGTVELNRKFTGNEARNVWRGKCNNCEFLPMCVGGCRFFSVLEGKGFYGIDCRRKSYEEVVKLIRHFV</sequence>
<dbReference type="Proteomes" id="UP000053480">
    <property type="component" value="Unassembled WGS sequence"/>
</dbReference>
<organism evidence="1 2">
    <name type="scientific">Candidatus Aramenus sulfurataquae</name>
    <dbReference type="NCBI Taxonomy" id="1326980"/>
    <lineage>
        <taxon>Archaea</taxon>
        <taxon>Thermoproteota</taxon>
        <taxon>Thermoprotei</taxon>
        <taxon>Sulfolobales</taxon>
        <taxon>Sulfolobaceae</taxon>
        <taxon>Candidatus Aramenus</taxon>
    </lineage>
</organism>
<comment type="caution">
    <text evidence="1">The sequence shown here is derived from an EMBL/GenBank/DDBJ whole genome shotgun (WGS) entry which is preliminary data.</text>
</comment>
<protein>
    <submittedName>
        <fullName evidence="1">SPASM domain-containing protein</fullName>
    </submittedName>
</protein>
<reference evidence="1" key="1">
    <citation type="submission" date="2024-07" db="EMBL/GenBank/DDBJ databases">
        <title>Metagenome and Metagenome-Assembled Genomes of Archaea from a hot spring from the geothermal field of Los Azufres, Mexico.</title>
        <authorList>
            <person name="Marin-Paredes R."/>
            <person name="Martinez-Romero E."/>
            <person name="Servin-Garciduenas L.E."/>
        </authorList>
    </citation>
    <scope>NUCLEOTIDE SEQUENCE</scope>
    <source>
        <strain evidence="1">AZ1-454</strain>
    </source>
</reference>
<dbReference type="EMBL" id="JZWS03000008">
    <property type="protein sequence ID" value="MEW9491896.1"/>
    <property type="molecule type" value="Genomic_DNA"/>
</dbReference>
<accession>A0ACC6TPV5</accession>
<name>A0ACC6TPV5_9CREN</name>
<evidence type="ECO:0000313" key="1">
    <source>
        <dbReference type="EMBL" id="MEW9491896.1"/>
    </source>
</evidence>
<evidence type="ECO:0000313" key="2">
    <source>
        <dbReference type="Proteomes" id="UP000053480"/>
    </source>
</evidence>
<proteinExistence type="predicted"/>